<name>A0A438INS5_VITVI</name>
<proteinExistence type="predicted"/>
<accession>A0A438INS5</accession>
<evidence type="ECO:0000313" key="2">
    <source>
        <dbReference type="EMBL" id="RVW98265.1"/>
    </source>
</evidence>
<gene>
    <name evidence="2" type="ORF">CK203_034321</name>
</gene>
<feature type="compositionally biased region" description="Basic and acidic residues" evidence="1">
    <location>
        <begin position="136"/>
        <end position="165"/>
    </location>
</feature>
<organism evidence="2 3">
    <name type="scientific">Vitis vinifera</name>
    <name type="common">Grape</name>
    <dbReference type="NCBI Taxonomy" id="29760"/>
    <lineage>
        <taxon>Eukaryota</taxon>
        <taxon>Viridiplantae</taxon>
        <taxon>Streptophyta</taxon>
        <taxon>Embryophyta</taxon>
        <taxon>Tracheophyta</taxon>
        <taxon>Spermatophyta</taxon>
        <taxon>Magnoliopsida</taxon>
        <taxon>eudicotyledons</taxon>
        <taxon>Gunneridae</taxon>
        <taxon>Pentapetalae</taxon>
        <taxon>rosids</taxon>
        <taxon>Vitales</taxon>
        <taxon>Vitaceae</taxon>
        <taxon>Viteae</taxon>
        <taxon>Vitis</taxon>
    </lineage>
</organism>
<evidence type="ECO:0000256" key="1">
    <source>
        <dbReference type="SAM" id="MobiDB-lite"/>
    </source>
</evidence>
<reference evidence="2 3" key="1">
    <citation type="journal article" date="2018" name="PLoS Genet.">
        <title>Population sequencing reveals clonal diversity and ancestral inbreeding in the grapevine cultivar Chardonnay.</title>
        <authorList>
            <person name="Roach M.J."/>
            <person name="Johnson D.L."/>
            <person name="Bohlmann J."/>
            <person name="van Vuuren H.J."/>
            <person name="Jones S.J."/>
            <person name="Pretorius I.S."/>
            <person name="Schmidt S.A."/>
            <person name="Borneman A.R."/>
        </authorList>
    </citation>
    <scope>NUCLEOTIDE SEQUENCE [LARGE SCALE GENOMIC DNA]</scope>
    <source>
        <strain evidence="3">cv. Chardonnay</strain>
        <tissue evidence="2">Leaf</tissue>
    </source>
</reference>
<protein>
    <submittedName>
        <fullName evidence="2">Uncharacterized protein</fullName>
    </submittedName>
</protein>
<feature type="region of interest" description="Disordered" evidence="1">
    <location>
        <begin position="116"/>
        <end position="165"/>
    </location>
</feature>
<comment type="caution">
    <text evidence="2">The sequence shown here is derived from an EMBL/GenBank/DDBJ whole genome shotgun (WGS) entry which is preliminary data.</text>
</comment>
<sequence>MTRRLEELELKRIHEVQAVAEAPVQVKLCPISNSYQQPDPPSQQSSSLEQAMANLSKVVGDFVGNQEAINAQINQRIDRVESILNKRMDGMQNDMNQKFDNIQYSISRLTNLNTLQEKGRFPSQPTKTPKQPTPKPHVEKEEEIKKRNEMEDKESEISEEKKDYDSTMNAIPEKELLKEKMLKKSTSPPFPQALHGKKGIRNAAEILEVLRQVKVNIPLLDMIKQVPTHDWRKGSGESFVRLGAKCEFASILCLQAIGLGELEPTAITLSLADRSVKFQGGNGLMQLTFGNMTLDLNIFYMSKKQTTPEEEEGPEELCIIDTLVEEHCNQNMQDKLNESLVDFEEGLSEPPNVLATLQSWRMIEEILPLFNKEEEAAAEKETPKLNLKPLPVELKYTYLEENNQCPVVISSSLTSHQENCLKEVLKRCKKAIGWQIVDLKRH</sequence>
<dbReference type="AlphaFoldDB" id="A0A438INS5"/>
<dbReference type="EMBL" id="QGNW01000094">
    <property type="protein sequence ID" value="RVW98265.1"/>
    <property type="molecule type" value="Genomic_DNA"/>
</dbReference>
<dbReference type="Proteomes" id="UP000288805">
    <property type="component" value="Unassembled WGS sequence"/>
</dbReference>
<evidence type="ECO:0000313" key="3">
    <source>
        <dbReference type="Proteomes" id="UP000288805"/>
    </source>
</evidence>